<dbReference type="EMBL" id="PEDF01000212">
    <property type="protein sequence ID" value="RFZ32242.1"/>
    <property type="molecule type" value="Genomic_DNA"/>
</dbReference>
<evidence type="ECO:0000313" key="1">
    <source>
        <dbReference type="EMBL" id="RFZ32242.1"/>
    </source>
</evidence>
<sequence>MGRRSKVRVELSLTAEVAVKVYERANEHDLTLSQAGERLLAYALLETTGLDSLPSLHGDGRAQNRRNE</sequence>
<proteinExistence type="predicted"/>
<dbReference type="Proteomes" id="UP000257451">
    <property type="component" value="Unassembled WGS sequence"/>
</dbReference>
<gene>
    <name evidence="1" type="ORF">DAVIS_05389</name>
</gene>
<accession>A0A3E2MMX1</accession>
<comment type="caution">
    <text evidence="1">The sequence shown here is derived from an EMBL/GenBank/DDBJ whole genome shotgun (WGS) entry which is preliminary data.</text>
</comment>
<dbReference type="AlphaFoldDB" id="A0A3E2MMX1"/>
<reference evidence="1 2" key="1">
    <citation type="journal article" date="2018" name="Sci. Rep.">
        <title>Extensive genomic diversity among Mycobacterium marinum strains revealed by whole genome sequencing.</title>
        <authorList>
            <person name="Das S."/>
            <person name="Pettersson B.M."/>
            <person name="Behra P.R."/>
            <person name="Mallick A."/>
            <person name="Cheramie M."/>
            <person name="Ramesh M."/>
            <person name="Shirreff L."/>
            <person name="DuCote T."/>
            <person name="Dasgupta S."/>
            <person name="Ennis D.G."/>
            <person name="Kirsebom L.A."/>
        </authorList>
    </citation>
    <scope>NUCLEOTIDE SEQUENCE [LARGE SCALE GENOMIC DNA]</scope>
    <source>
        <strain evidence="1 2">Davis1</strain>
    </source>
</reference>
<evidence type="ECO:0000313" key="2">
    <source>
        <dbReference type="Proteomes" id="UP000257451"/>
    </source>
</evidence>
<name>A0A3E2MMX1_MYCMR</name>
<evidence type="ECO:0008006" key="3">
    <source>
        <dbReference type="Google" id="ProtNLM"/>
    </source>
</evidence>
<organism evidence="1 2">
    <name type="scientific">Mycobacterium marinum</name>
    <dbReference type="NCBI Taxonomy" id="1781"/>
    <lineage>
        <taxon>Bacteria</taxon>
        <taxon>Bacillati</taxon>
        <taxon>Actinomycetota</taxon>
        <taxon>Actinomycetes</taxon>
        <taxon>Mycobacteriales</taxon>
        <taxon>Mycobacteriaceae</taxon>
        <taxon>Mycobacterium</taxon>
        <taxon>Mycobacterium ulcerans group</taxon>
    </lineage>
</organism>
<protein>
    <recommendedName>
        <fullName evidence="3">CopG family transcriptional regulator</fullName>
    </recommendedName>
</protein>